<dbReference type="InterPro" id="IPR036249">
    <property type="entry name" value="Thioredoxin-like_sf"/>
</dbReference>
<dbReference type="Gene3D" id="3.40.30.10">
    <property type="entry name" value="Glutaredoxin"/>
    <property type="match status" value="1"/>
</dbReference>
<dbReference type="Proteomes" id="UP001254075">
    <property type="component" value="Unassembled WGS sequence"/>
</dbReference>
<dbReference type="AlphaFoldDB" id="A0AAW8W7T7"/>
<organism evidence="1 2">
    <name type="scientific">Levilactobacillus namurensis</name>
    <dbReference type="NCBI Taxonomy" id="380393"/>
    <lineage>
        <taxon>Bacteria</taxon>
        <taxon>Bacillati</taxon>
        <taxon>Bacillota</taxon>
        <taxon>Bacilli</taxon>
        <taxon>Lactobacillales</taxon>
        <taxon>Lactobacillaceae</taxon>
        <taxon>Levilactobacillus</taxon>
    </lineage>
</organism>
<evidence type="ECO:0000313" key="2">
    <source>
        <dbReference type="Proteomes" id="UP001254075"/>
    </source>
</evidence>
<accession>A0AAW8W7T7</accession>
<evidence type="ECO:0000313" key="1">
    <source>
        <dbReference type="EMBL" id="MDT7014797.1"/>
    </source>
</evidence>
<gene>
    <name evidence="1" type="ORF">RI532_10320</name>
</gene>
<reference evidence="1" key="1">
    <citation type="submission" date="2023-08" db="EMBL/GenBank/DDBJ databases">
        <authorList>
            <person name="Page C.A."/>
            <person name="Perez-Diaz I.M."/>
        </authorList>
    </citation>
    <scope>NUCLEOTIDE SEQUENCE</scope>
    <source>
        <strain evidence="1">3.8.38</strain>
    </source>
</reference>
<name>A0AAW8W7T7_9LACO</name>
<dbReference type="Pfam" id="PF13743">
    <property type="entry name" value="Thioredoxin_5"/>
    <property type="match status" value="1"/>
</dbReference>
<protein>
    <submittedName>
        <fullName evidence="1">DsbA family protein</fullName>
    </submittedName>
</protein>
<dbReference type="EMBL" id="JAVLAM010000001">
    <property type="protein sequence ID" value="MDT7014797.1"/>
    <property type="molecule type" value="Genomic_DNA"/>
</dbReference>
<comment type="caution">
    <text evidence="1">The sequence shown here is derived from an EMBL/GenBank/DDBJ whole genome shotgun (WGS) entry which is preliminary data.</text>
</comment>
<dbReference type="SUPFAM" id="SSF52833">
    <property type="entry name" value="Thioredoxin-like"/>
    <property type="match status" value="1"/>
</dbReference>
<dbReference type="RefSeq" id="WP_313845352.1">
    <property type="nucleotide sequence ID" value="NZ_JAVLAM010000001.1"/>
</dbReference>
<proteinExistence type="predicted"/>
<sequence length="212" mass="23880">MLEVYLFVNPLGARCMRSERNIMKLADHLNQKVSFQFVPLLNQQIVEQALASSHPTLEQRNACFDTYYQAVLAYKAALFQGKRKGRQFLLTLQSAVVTRHEALSEDLTLQAARDCHLDLEMFQEDCQSDLAKQAFQTDQKLAAEMKIEHSSSAVIFNCDVSQYGLLLNDVTYEALCDVCENQGVATKASLMRELDQPAASLVGDHRPNLHVL</sequence>